<feature type="compositionally biased region" description="Polar residues" evidence="1">
    <location>
        <begin position="249"/>
        <end position="262"/>
    </location>
</feature>
<feature type="region of interest" description="Disordered" evidence="1">
    <location>
        <begin position="72"/>
        <end position="196"/>
    </location>
</feature>
<keyword evidence="3" id="KW-1185">Reference proteome</keyword>
<accession>A0A6H5HHD8</accession>
<proteinExistence type="predicted"/>
<feature type="region of interest" description="Disordered" evidence="1">
    <location>
        <begin position="330"/>
        <end position="407"/>
    </location>
</feature>
<feature type="compositionally biased region" description="Basic and acidic residues" evidence="1">
    <location>
        <begin position="94"/>
        <end position="104"/>
    </location>
</feature>
<dbReference type="AlphaFoldDB" id="A0A6H5HHD8"/>
<feature type="compositionally biased region" description="Polar residues" evidence="1">
    <location>
        <begin position="83"/>
        <end position="93"/>
    </location>
</feature>
<gene>
    <name evidence="2" type="ORF">NTEN_LOCUS20025</name>
</gene>
<dbReference type="Proteomes" id="UP000479000">
    <property type="component" value="Unassembled WGS sequence"/>
</dbReference>
<feature type="compositionally biased region" description="Polar residues" evidence="1">
    <location>
        <begin position="153"/>
        <end position="167"/>
    </location>
</feature>
<organism evidence="2 3">
    <name type="scientific">Nesidiocoris tenuis</name>
    <dbReference type="NCBI Taxonomy" id="355587"/>
    <lineage>
        <taxon>Eukaryota</taxon>
        <taxon>Metazoa</taxon>
        <taxon>Ecdysozoa</taxon>
        <taxon>Arthropoda</taxon>
        <taxon>Hexapoda</taxon>
        <taxon>Insecta</taxon>
        <taxon>Pterygota</taxon>
        <taxon>Neoptera</taxon>
        <taxon>Paraneoptera</taxon>
        <taxon>Hemiptera</taxon>
        <taxon>Heteroptera</taxon>
        <taxon>Panheteroptera</taxon>
        <taxon>Cimicomorpha</taxon>
        <taxon>Miridae</taxon>
        <taxon>Dicyphina</taxon>
        <taxon>Nesidiocoris</taxon>
    </lineage>
</organism>
<evidence type="ECO:0000256" key="1">
    <source>
        <dbReference type="SAM" id="MobiDB-lite"/>
    </source>
</evidence>
<evidence type="ECO:0000313" key="2">
    <source>
        <dbReference type="EMBL" id="CAB0015685.1"/>
    </source>
</evidence>
<feature type="region of interest" description="Disordered" evidence="1">
    <location>
        <begin position="229"/>
        <end position="296"/>
    </location>
</feature>
<sequence length="435" mass="47206">MSRESPSGKSRSFSVCDMVDLQMHRPAPFVAIPKLLTENRKRKAASPEKLRLATKTSRRKIAIVDNSCCSIASESGTAIPPRTRSSNTSQEVSHVSHLEAKEQTENPNSSSASDRMKPKDAKPKTAAILQRIPHPEDPASCSTRGNPGVVLESSKSNQEESLPSENVQLRHLPTQDDGSFASRNTDDPDQATESDTQLVAVSSASPGNNLAQETLVDSMSESSGILMRTAPDYQTPMHLKRSVPEPKVHSSTPNASTNLSRNHQTEELTDDQGSMELTDDQSVQTYPEQSQQNSHSALELNCFETIANNSEKPPIAERMTFSATNFLQPSSSFVEDHPPINDLPINGAESRKSESEGNASVNLGNTSLPRSGGEVRPPLKTMPGPELNFFGKPEDDAENCLDKTPSARKPNLNQTYLVCGASRSHLPLVSTISPD</sequence>
<evidence type="ECO:0000313" key="3">
    <source>
        <dbReference type="Proteomes" id="UP000479000"/>
    </source>
</evidence>
<dbReference type="EMBL" id="CADCXU010029346">
    <property type="protein sequence ID" value="CAB0015685.1"/>
    <property type="molecule type" value="Genomic_DNA"/>
</dbReference>
<reference evidence="2 3" key="1">
    <citation type="submission" date="2020-02" db="EMBL/GenBank/DDBJ databases">
        <authorList>
            <person name="Ferguson B K."/>
        </authorList>
    </citation>
    <scope>NUCLEOTIDE SEQUENCE [LARGE SCALE GENOMIC DNA]</scope>
</reference>
<name>A0A6H5HHD8_9HEMI</name>
<feature type="compositionally biased region" description="Polar residues" evidence="1">
    <location>
        <begin position="280"/>
        <end position="296"/>
    </location>
</feature>
<protein>
    <submittedName>
        <fullName evidence="2">Uncharacterized protein</fullName>
    </submittedName>
</protein>
<feature type="compositionally biased region" description="Basic and acidic residues" evidence="1">
    <location>
        <begin position="114"/>
        <end position="123"/>
    </location>
</feature>
<feature type="compositionally biased region" description="Polar residues" evidence="1">
    <location>
        <begin position="356"/>
        <end position="369"/>
    </location>
</feature>